<evidence type="ECO:0000313" key="1">
    <source>
        <dbReference type="EMBL" id="JAH15096.1"/>
    </source>
</evidence>
<proteinExistence type="predicted"/>
<sequence length="64" mass="7319">MVISSCCRIGIISINLYNFNLITVFIDMLNLGRKVLLCWISNLHAILSFHQINISFEMAQECSL</sequence>
<organism evidence="1">
    <name type="scientific">Anguilla anguilla</name>
    <name type="common">European freshwater eel</name>
    <name type="synonym">Muraena anguilla</name>
    <dbReference type="NCBI Taxonomy" id="7936"/>
    <lineage>
        <taxon>Eukaryota</taxon>
        <taxon>Metazoa</taxon>
        <taxon>Chordata</taxon>
        <taxon>Craniata</taxon>
        <taxon>Vertebrata</taxon>
        <taxon>Euteleostomi</taxon>
        <taxon>Actinopterygii</taxon>
        <taxon>Neopterygii</taxon>
        <taxon>Teleostei</taxon>
        <taxon>Anguilliformes</taxon>
        <taxon>Anguillidae</taxon>
        <taxon>Anguilla</taxon>
    </lineage>
</organism>
<name>A0A0E9QDZ3_ANGAN</name>
<dbReference type="AlphaFoldDB" id="A0A0E9QDZ3"/>
<protein>
    <submittedName>
        <fullName evidence="1">Uncharacterized protein</fullName>
    </submittedName>
</protein>
<reference evidence="1" key="2">
    <citation type="journal article" date="2015" name="Fish Shellfish Immunol.">
        <title>Early steps in the European eel (Anguilla anguilla)-Vibrio vulnificus interaction in the gills: Role of the RtxA13 toxin.</title>
        <authorList>
            <person name="Callol A."/>
            <person name="Pajuelo D."/>
            <person name="Ebbesson L."/>
            <person name="Teles M."/>
            <person name="MacKenzie S."/>
            <person name="Amaro C."/>
        </authorList>
    </citation>
    <scope>NUCLEOTIDE SEQUENCE</scope>
</reference>
<reference evidence="1" key="1">
    <citation type="submission" date="2014-11" db="EMBL/GenBank/DDBJ databases">
        <authorList>
            <person name="Amaro Gonzalez C."/>
        </authorList>
    </citation>
    <scope>NUCLEOTIDE SEQUENCE</scope>
</reference>
<dbReference type="EMBL" id="GBXM01093481">
    <property type="protein sequence ID" value="JAH15096.1"/>
    <property type="molecule type" value="Transcribed_RNA"/>
</dbReference>
<accession>A0A0E9QDZ3</accession>